<dbReference type="EMBL" id="VWMK01000018">
    <property type="protein sequence ID" value="KAA3761020.1"/>
    <property type="molecule type" value="Genomic_DNA"/>
</dbReference>
<dbReference type="AlphaFoldDB" id="A0A7J4XFP6"/>
<accession>A0A7J4XFP6</accession>
<dbReference type="RefSeq" id="WP_102408105.1">
    <property type="nucleotide sequence ID" value="NZ_JBCODD010000007.1"/>
</dbReference>
<dbReference type="Proteomes" id="UP000422221">
    <property type="component" value="Unassembled WGS sequence"/>
</dbReference>
<protein>
    <submittedName>
        <fullName evidence="1">Uncharacterized protein</fullName>
    </submittedName>
</protein>
<evidence type="ECO:0000313" key="2">
    <source>
        <dbReference type="Proteomes" id="UP000422221"/>
    </source>
</evidence>
<proteinExistence type="predicted"/>
<reference evidence="1 2" key="1">
    <citation type="journal article" date="2019" name="Nat. Med.">
        <title>A library of human gut bacterial isolates paired with longitudinal multiomics data enables mechanistic microbiome research.</title>
        <authorList>
            <person name="Poyet M."/>
            <person name="Groussin M."/>
            <person name="Gibbons S.M."/>
            <person name="Avila-Pacheco J."/>
            <person name="Jiang X."/>
            <person name="Kearney S.M."/>
            <person name="Perrotta A.R."/>
            <person name="Berdy B."/>
            <person name="Zhao S."/>
            <person name="Lieberman T.D."/>
            <person name="Swanson P.K."/>
            <person name="Smith M."/>
            <person name="Roesemann S."/>
            <person name="Alexander J.E."/>
            <person name="Rich S.A."/>
            <person name="Livny J."/>
            <person name="Vlamakis H."/>
            <person name="Clish C."/>
            <person name="Bullock K."/>
            <person name="Deik A."/>
            <person name="Scott J."/>
            <person name="Pierce K.A."/>
            <person name="Xavier R.J."/>
            <person name="Alm E.J."/>
        </authorList>
    </citation>
    <scope>NUCLEOTIDE SEQUENCE [LARGE SCALE GENOMIC DNA]</scope>
    <source>
        <strain evidence="1 2">BIOML-A10</strain>
    </source>
</reference>
<comment type="caution">
    <text evidence="1">The sequence shown here is derived from an EMBL/GenBank/DDBJ whole genome shotgun (WGS) entry which is preliminary data.</text>
</comment>
<organism evidence="1 2">
    <name type="scientific">Bacteroides salyersiae</name>
    <dbReference type="NCBI Taxonomy" id="291644"/>
    <lineage>
        <taxon>Bacteria</taxon>
        <taxon>Pseudomonadati</taxon>
        <taxon>Bacteroidota</taxon>
        <taxon>Bacteroidia</taxon>
        <taxon>Bacteroidales</taxon>
        <taxon>Bacteroidaceae</taxon>
        <taxon>Bacteroides</taxon>
    </lineage>
</organism>
<name>A0A7J4XFP6_9BACE</name>
<sequence length="361" mass="42751">MKPEKTAPVLAITPNEQIFLPKCYHRIQDICAVIYDQLTEIYKEKNYQDLYHTESILDGSETGMDELNKNKIHAIDWLTWNNKNKDLELILTKHIILSITSDFINFVFESLYCAKRGKITVAYALIRKPFTDELLILEQLLYNRSDFIYRFFHSDTVETYDPSSKNINKVDVIKNAVDCLTNPLFDADFVHDLRYNKLCEYGINGISNHALHIVTKDKNYRTEPQNFNFVFSQEEDFALYYKQYYWVVPYILIYAVDIIDKLIFSILKDTDNQNLSIVKRLRRTIGFSLFTESYLRTKKDSIFILFNKKIRFTCPICKNKYFLKRDDYEFFFETEAILCPKCNNDNLTIENIQKIKNIIGL</sequence>
<gene>
    <name evidence="1" type="ORF">F3F73_17315</name>
</gene>
<evidence type="ECO:0000313" key="1">
    <source>
        <dbReference type="EMBL" id="KAA3761020.1"/>
    </source>
</evidence>